<keyword evidence="2" id="KW-1185">Reference proteome</keyword>
<evidence type="ECO:0000313" key="1">
    <source>
        <dbReference type="EMBL" id="TKC03333.1"/>
    </source>
</evidence>
<evidence type="ECO:0000313" key="2">
    <source>
        <dbReference type="Proteomes" id="UP000310477"/>
    </source>
</evidence>
<organism evidence="1 2">
    <name type="scientific">Pedobacter cryotolerans</name>
    <dbReference type="NCBI Taxonomy" id="2571270"/>
    <lineage>
        <taxon>Bacteria</taxon>
        <taxon>Pseudomonadati</taxon>
        <taxon>Bacteroidota</taxon>
        <taxon>Sphingobacteriia</taxon>
        <taxon>Sphingobacteriales</taxon>
        <taxon>Sphingobacteriaceae</taxon>
        <taxon>Pedobacter</taxon>
    </lineage>
</organism>
<proteinExistence type="predicted"/>
<sequence length="154" mass="17214">MNDLKQNEKETKNADIEWAQQMVSAFKKAERGKPGYTRSVWFPIDQMKKLINTIANEPDADGVRIYFGKYTKSVIDNINANLPSGGHKIPSTYVDRNTVLFVSTKNEGGKPMQDYVKNAFMTEPENRGALCPPDSGCDCTSEIIDLNDTDTDCP</sequence>
<accession>A0A4U1CA52</accession>
<dbReference type="Proteomes" id="UP000310477">
    <property type="component" value="Unassembled WGS sequence"/>
</dbReference>
<reference evidence="1 2" key="1">
    <citation type="submission" date="2019-04" db="EMBL/GenBank/DDBJ databases">
        <title>Pedobacter sp. AR-2-6 sp. nov., isolated from Arctic soil.</title>
        <authorList>
            <person name="Dahal R.H."/>
            <person name="Kim D.-U."/>
        </authorList>
    </citation>
    <scope>NUCLEOTIDE SEQUENCE [LARGE SCALE GENOMIC DNA]</scope>
    <source>
        <strain evidence="1 2">AR-2-6</strain>
    </source>
</reference>
<name>A0A4U1CA52_9SPHI</name>
<protein>
    <submittedName>
        <fullName evidence="1">Uncharacterized protein</fullName>
    </submittedName>
</protein>
<dbReference type="AlphaFoldDB" id="A0A4U1CA52"/>
<dbReference type="EMBL" id="SWBO01000001">
    <property type="protein sequence ID" value="TKC03333.1"/>
    <property type="molecule type" value="Genomic_DNA"/>
</dbReference>
<dbReference type="RefSeq" id="WP_136873843.1">
    <property type="nucleotide sequence ID" value="NZ_SWBO01000001.1"/>
</dbReference>
<dbReference type="OrthoDB" id="662966at2"/>
<comment type="caution">
    <text evidence="1">The sequence shown here is derived from an EMBL/GenBank/DDBJ whole genome shotgun (WGS) entry which is preliminary data.</text>
</comment>
<gene>
    <name evidence="1" type="ORF">FA045_01840</name>
</gene>